<evidence type="ECO:0000256" key="3">
    <source>
        <dbReference type="ARBA" id="ARBA00022989"/>
    </source>
</evidence>
<dbReference type="InterPro" id="IPR002048">
    <property type="entry name" value="EF_hand_dom"/>
</dbReference>
<keyword evidence="2 5" id="KW-0812">Transmembrane</keyword>
<reference evidence="7" key="1">
    <citation type="submission" date="2023-10" db="EMBL/GenBank/DDBJ databases">
        <authorList>
            <person name="Chen Y."/>
            <person name="Shah S."/>
            <person name="Dougan E. K."/>
            <person name="Thang M."/>
            <person name="Chan C."/>
        </authorList>
    </citation>
    <scope>NUCLEOTIDE SEQUENCE [LARGE SCALE GENOMIC DNA]</scope>
</reference>
<evidence type="ECO:0000256" key="5">
    <source>
        <dbReference type="SAM" id="Phobius"/>
    </source>
</evidence>
<keyword evidence="3 5" id="KW-1133">Transmembrane helix</keyword>
<protein>
    <recommendedName>
        <fullName evidence="6">EF-hand domain-containing protein</fullName>
    </recommendedName>
</protein>
<feature type="transmembrane region" description="Helical" evidence="5">
    <location>
        <begin position="40"/>
        <end position="65"/>
    </location>
</feature>
<dbReference type="InterPro" id="IPR005821">
    <property type="entry name" value="Ion_trans_dom"/>
</dbReference>
<keyword evidence="4 5" id="KW-0472">Membrane</keyword>
<evidence type="ECO:0000259" key="6">
    <source>
        <dbReference type="PROSITE" id="PS50222"/>
    </source>
</evidence>
<evidence type="ECO:0000256" key="4">
    <source>
        <dbReference type="ARBA" id="ARBA00023136"/>
    </source>
</evidence>
<evidence type="ECO:0000313" key="7">
    <source>
        <dbReference type="EMBL" id="CAK0875414.1"/>
    </source>
</evidence>
<keyword evidence="8" id="KW-1185">Reference proteome</keyword>
<evidence type="ECO:0000313" key="8">
    <source>
        <dbReference type="Proteomes" id="UP001189429"/>
    </source>
</evidence>
<dbReference type="SUPFAM" id="SSF47473">
    <property type="entry name" value="EF-hand"/>
    <property type="match status" value="1"/>
</dbReference>
<dbReference type="InterPro" id="IPR011992">
    <property type="entry name" value="EF-hand-dom_pair"/>
</dbReference>
<dbReference type="EMBL" id="CAUYUJ010017509">
    <property type="protein sequence ID" value="CAK0875414.1"/>
    <property type="molecule type" value="Genomic_DNA"/>
</dbReference>
<comment type="caution">
    <text evidence="7">The sequence shown here is derived from an EMBL/GenBank/DDBJ whole genome shotgun (WGS) entry which is preliminary data.</text>
</comment>
<evidence type="ECO:0000256" key="2">
    <source>
        <dbReference type="ARBA" id="ARBA00022692"/>
    </source>
</evidence>
<dbReference type="PROSITE" id="PS50222">
    <property type="entry name" value="EF_HAND_2"/>
    <property type="match status" value="1"/>
</dbReference>
<accession>A0ABN9VQ15</accession>
<name>A0ABN9VQ15_9DINO</name>
<feature type="domain" description="EF-hand" evidence="6">
    <location>
        <begin position="169"/>
        <end position="204"/>
    </location>
</feature>
<organism evidence="7 8">
    <name type="scientific">Prorocentrum cordatum</name>
    <dbReference type="NCBI Taxonomy" id="2364126"/>
    <lineage>
        <taxon>Eukaryota</taxon>
        <taxon>Sar</taxon>
        <taxon>Alveolata</taxon>
        <taxon>Dinophyceae</taxon>
        <taxon>Prorocentrales</taxon>
        <taxon>Prorocentraceae</taxon>
        <taxon>Prorocentrum</taxon>
    </lineage>
</organism>
<dbReference type="Proteomes" id="UP001189429">
    <property type="component" value="Unassembled WGS sequence"/>
</dbReference>
<proteinExistence type="predicted"/>
<dbReference type="Pfam" id="PF00520">
    <property type="entry name" value="Ion_trans"/>
    <property type="match status" value="1"/>
</dbReference>
<gene>
    <name evidence="7" type="ORF">PCOR1329_LOCUS60091</name>
</gene>
<comment type="subcellular location">
    <subcellularLocation>
        <location evidence="1">Membrane</location>
        <topology evidence="1">Multi-pass membrane protein</topology>
    </subcellularLocation>
</comment>
<dbReference type="Gene3D" id="1.10.287.70">
    <property type="match status" value="1"/>
</dbReference>
<evidence type="ECO:0000256" key="1">
    <source>
        <dbReference type="ARBA" id="ARBA00004141"/>
    </source>
</evidence>
<sequence>MAKYMRILRLIRITRVVRSVRVFSCFDPLHLMVTAIGRSLSAFCFSAMLLLMVLTVFAMTLSQYFRIVYLEGQSLLTEDVKVKLFTYFGTYSRSMLSMFELTLANWPEICRFLVEEVHEGFSAFCLIFKLSIGFAVIGVINGVFIQQTFSAAQSDELIMVRKQIREVQQLEHRLARLFKMADINNDSLLTRSELGFLLQKRSIRLWLEAMEIPCTDIGILFDVVGKGKAKITAEEFISGITRLKGGARNIDMLSLLAKLVAVDRQHCREKEEEAAAPCQARATLGLTAVYRLAWLGQEGVCPARALQSPSQCGCFAVLGVKPIRDDDCGDLRLDVSDTAHVPCSQHAERMTTLGSEGPQQPLRSF</sequence>
<feature type="transmembrane region" description="Helical" evidence="5">
    <location>
        <begin position="121"/>
        <end position="144"/>
    </location>
</feature>